<protein>
    <submittedName>
        <fullName evidence="1">Uncharacterized protein</fullName>
    </submittedName>
</protein>
<accession>A0ABP9BYN1</accession>
<sequence>MIADAGAAPRRREIPAAAVMTSDDLTQRDPSMAPASSLSFCVITQCNRKQRRSAERAMNTSR</sequence>
<comment type="caution">
    <text evidence="1">The sequence shown here is derived from an EMBL/GenBank/DDBJ whole genome shotgun (WGS) entry which is preliminary data.</text>
</comment>
<keyword evidence="2" id="KW-1185">Reference proteome</keyword>
<gene>
    <name evidence="1" type="ORF">GCM10023200_42360</name>
</gene>
<organism evidence="1 2">
    <name type="scientific">Actinomycetospora chlora</name>
    <dbReference type="NCBI Taxonomy" id="663608"/>
    <lineage>
        <taxon>Bacteria</taxon>
        <taxon>Bacillati</taxon>
        <taxon>Actinomycetota</taxon>
        <taxon>Actinomycetes</taxon>
        <taxon>Pseudonocardiales</taxon>
        <taxon>Pseudonocardiaceae</taxon>
        <taxon>Actinomycetospora</taxon>
    </lineage>
</organism>
<evidence type="ECO:0000313" key="1">
    <source>
        <dbReference type="EMBL" id="GAA4801077.1"/>
    </source>
</evidence>
<proteinExistence type="predicted"/>
<dbReference type="EMBL" id="BAABHO010000039">
    <property type="protein sequence ID" value="GAA4801077.1"/>
    <property type="molecule type" value="Genomic_DNA"/>
</dbReference>
<evidence type="ECO:0000313" key="2">
    <source>
        <dbReference type="Proteomes" id="UP001500928"/>
    </source>
</evidence>
<dbReference type="Proteomes" id="UP001500928">
    <property type="component" value="Unassembled WGS sequence"/>
</dbReference>
<reference evidence="2" key="1">
    <citation type="journal article" date="2019" name="Int. J. Syst. Evol. Microbiol.">
        <title>The Global Catalogue of Microorganisms (GCM) 10K type strain sequencing project: providing services to taxonomists for standard genome sequencing and annotation.</title>
        <authorList>
            <consortium name="The Broad Institute Genomics Platform"/>
            <consortium name="The Broad Institute Genome Sequencing Center for Infectious Disease"/>
            <person name="Wu L."/>
            <person name="Ma J."/>
        </authorList>
    </citation>
    <scope>NUCLEOTIDE SEQUENCE [LARGE SCALE GENOMIC DNA]</scope>
    <source>
        <strain evidence="2">JCM 17979</strain>
    </source>
</reference>
<name>A0ABP9BYN1_9PSEU</name>